<dbReference type="Proteomes" id="UP000239576">
    <property type="component" value="Unassembled WGS sequence"/>
</dbReference>
<gene>
    <name evidence="3" type="ORF">C7B82_12825</name>
</gene>
<feature type="region of interest" description="Disordered" evidence="1">
    <location>
        <begin position="26"/>
        <end position="73"/>
    </location>
</feature>
<comment type="caution">
    <text evidence="3">The sequence shown here is derived from an EMBL/GenBank/DDBJ whole genome shotgun (WGS) entry which is preliminary data.</text>
</comment>
<feature type="signal peptide" evidence="2">
    <location>
        <begin position="1"/>
        <end position="29"/>
    </location>
</feature>
<evidence type="ECO:0000256" key="2">
    <source>
        <dbReference type="SAM" id="SignalP"/>
    </source>
</evidence>
<name>A0A2T1E7N6_9CYAN</name>
<feature type="chain" id="PRO_5015777784" description="YtkA-like domain-containing protein" evidence="2">
    <location>
        <begin position="30"/>
        <end position="171"/>
    </location>
</feature>
<accession>A0A2T1E7N6</accession>
<feature type="compositionally biased region" description="Low complexity" evidence="1">
    <location>
        <begin position="26"/>
        <end position="63"/>
    </location>
</feature>
<dbReference type="AlphaFoldDB" id="A0A2T1E7N6"/>
<sequence length="171" mass="17887">MMTFKAVAITVASLSVLFLGACSSGSNQASSPSPAATTAAEPKPSESAAPTSGDKMSSDKMSSNEMHGGHGGQVVEVGDYHLELLLGKESGETHMDVFLQKGETHEAVPNAKVTAQVQAPDGAQKTLAFEYDPAEKHYTAKLPSTAPGTYKVAILSDIKGEKVNGRFSFKQ</sequence>
<evidence type="ECO:0008006" key="5">
    <source>
        <dbReference type="Google" id="ProtNLM"/>
    </source>
</evidence>
<evidence type="ECO:0000256" key="1">
    <source>
        <dbReference type="SAM" id="MobiDB-lite"/>
    </source>
</evidence>
<keyword evidence="4" id="KW-1185">Reference proteome</keyword>
<reference evidence="3 4" key="2">
    <citation type="submission" date="2018-03" db="EMBL/GenBank/DDBJ databases">
        <title>The ancient ancestry and fast evolution of plastids.</title>
        <authorList>
            <person name="Moore K.R."/>
            <person name="Magnabosco C."/>
            <person name="Momper L."/>
            <person name="Gold D.A."/>
            <person name="Bosak T."/>
            <person name="Fournier G.P."/>
        </authorList>
    </citation>
    <scope>NUCLEOTIDE SEQUENCE [LARGE SCALE GENOMIC DNA]</scope>
    <source>
        <strain evidence="3 4">ULC18</strain>
    </source>
</reference>
<dbReference type="EMBL" id="PVWK01000075">
    <property type="protein sequence ID" value="PSB28733.1"/>
    <property type="molecule type" value="Genomic_DNA"/>
</dbReference>
<keyword evidence="2" id="KW-0732">Signal</keyword>
<dbReference type="PROSITE" id="PS51257">
    <property type="entry name" value="PROKAR_LIPOPROTEIN"/>
    <property type="match status" value="1"/>
</dbReference>
<evidence type="ECO:0000313" key="3">
    <source>
        <dbReference type="EMBL" id="PSB28733.1"/>
    </source>
</evidence>
<protein>
    <recommendedName>
        <fullName evidence="5">YtkA-like domain-containing protein</fullName>
    </recommendedName>
</protein>
<organism evidence="3 4">
    <name type="scientific">Stenomitos frigidus ULC18</name>
    <dbReference type="NCBI Taxonomy" id="2107698"/>
    <lineage>
        <taxon>Bacteria</taxon>
        <taxon>Bacillati</taxon>
        <taxon>Cyanobacteriota</taxon>
        <taxon>Cyanophyceae</taxon>
        <taxon>Leptolyngbyales</taxon>
        <taxon>Leptolyngbyaceae</taxon>
        <taxon>Stenomitos</taxon>
    </lineage>
</organism>
<proteinExistence type="predicted"/>
<reference evidence="4" key="1">
    <citation type="submission" date="2018-02" db="EMBL/GenBank/DDBJ databases">
        <authorList>
            <person name="Moore K."/>
            <person name="Momper L."/>
        </authorList>
    </citation>
    <scope>NUCLEOTIDE SEQUENCE [LARGE SCALE GENOMIC DNA]</scope>
    <source>
        <strain evidence="4">ULC18</strain>
    </source>
</reference>
<dbReference type="OrthoDB" id="563554at2"/>
<evidence type="ECO:0000313" key="4">
    <source>
        <dbReference type="Proteomes" id="UP000239576"/>
    </source>
</evidence>